<keyword evidence="2" id="KW-1185">Reference proteome</keyword>
<dbReference type="RefSeq" id="WP_345223362.1">
    <property type="nucleotide sequence ID" value="NZ_BAABHA010000003.1"/>
</dbReference>
<evidence type="ECO:0000313" key="1">
    <source>
        <dbReference type="EMBL" id="GAA4379889.1"/>
    </source>
</evidence>
<dbReference type="EMBL" id="BAABHA010000003">
    <property type="protein sequence ID" value="GAA4379889.1"/>
    <property type="molecule type" value="Genomic_DNA"/>
</dbReference>
<name>A0ABP8IY74_9BACT</name>
<reference evidence="2" key="1">
    <citation type="journal article" date="2019" name="Int. J. Syst. Evol. Microbiol.">
        <title>The Global Catalogue of Microorganisms (GCM) 10K type strain sequencing project: providing services to taxonomists for standard genome sequencing and annotation.</title>
        <authorList>
            <consortium name="The Broad Institute Genomics Platform"/>
            <consortium name="The Broad Institute Genome Sequencing Center for Infectious Disease"/>
            <person name="Wu L."/>
            <person name="Ma J."/>
        </authorList>
    </citation>
    <scope>NUCLEOTIDE SEQUENCE [LARGE SCALE GENOMIC DNA]</scope>
    <source>
        <strain evidence="2">JCM 17924</strain>
    </source>
</reference>
<proteinExistence type="predicted"/>
<protein>
    <submittedName>
        <fullName evidence="1">Uncharacterized protein</fullName>
    </submittedName>
</protein>
<comment type="caution">
    <text evidence="1">The sequence shown here is derived from an EMBL/GenBank/DDBJ whole genome shotgun (WGS) entry which is preliminary data.</text>
</comment>
<gene>
    <name evidence="1" type="ORF">GCM10023186_17760</name>
</gene>
<organism evidence="1 2">
    <name type="scientific">Hymenobacter koreensis</name>
    <dbReference type="NCBI Taxonomy" id="1084523"/>
    <lineage>
        <taxon>Bacteria</taxon>
        <taxon>Pseudomonadati</taxon>
        <taxon>Bacteroidota</taxon>
        <taxon>Cytophagia</taxon>
        <taxon>Cytophagales</taxon>
        <taxon>Hymenobacteraceae</taxon>
        <taxon>Hymenobacter</taxon>
    </lineage>
</organism>
<sequence>MDTPLEGREYAQMEQALFIDLIRSAPSGADLVITPDSWDGLPALFGERLTTVVAGNSEEWVVALTPQNRNFLVAQALEDEVYGKFVHFYIVAAGKEIVSSYDHMACLILDPNFPDYRRIVAEYAPLGDIIG</sequence>
<dbReference type="Proteomes" id="UP001500454">
    <property type="component" value="Unassembled WGS sequence"/>
</dbReference>
<evidence type="ECO:0000313" key="2">
    <source>
        <dbReference type="Proteomes" id="UP001500454"/>
    </source>
</evidence>
<accession>A0ABP8IY74</accession>